<sequence length="601" mass="65092">MKFIFNALTTTVFFSGIFQTIQAWQTSFQLTGKTLVLGNVSYFVSPTPVSQLEIGSLANVSSTLTTTASDFAGEIIPLTVILTSNISFGQSQFEATVNSFKASDDVFSESFLAGVYISFTGNGTPTASTSFASTEFNTSLVLTSPQYAGGIALTTTIPNGPYFLEPGTGNIFEALRLYEDEQQSFVYVKDIYDIQGLHTGCGNRAYYHFYPVKNATAPAVQRLLDGGMILVGKTKTSQFANGEEATEDWVDLHAPYNPRGDGYQDGSSSSTGSGTSIAAYSWLDYAIGTDTGGSVRNPAGVNGAFGNRPSHGAVDLTDVMPLSPELDTGGVFARDAKAWQKVGHWWYQNFTSYPQFPKTILFPTDDYGFGSSFLSNPPAAGTANAIFNDFIVKLEGFLGTNRTEVNFSGLWNTTKPANSTAPSLSVLLNTTYVDLIAIDQLALLGDPFINGFKAIHSGRAPFINPAPLVRWEYARSLPPTQKNEALVNKTIFMNWFAENFVQTDPDSCSESIFLYPQSSGTTTYRNQYGPFAETPDMVVPIGELAYNSTVTNTTEYLPVTMSFIIAKNCDLVLFDLFAALQDAGIIQPVKVGPRVYGTESP</sequence>
<dbReference type="InterPro" id="IPR023631">
    <property type="entry name" value="Amidase_dom"/>
</dbReference>
<name>A0A4S4N7K3_9APHY</name>
<reference evidence="4 5" key="1">
    <citation type="submission" date="2019-02" db="EMBL/GenBank/DDBJ databases">
        <title>Genome sequencing of the rare red list fungi Antrodiella citrinella (Flaviporus citrinellus).</title>
        <authorList>
            <person name="Buettner E."/>
            <person name="Kellner H."/>
        </authorList>
    </citation>
    <scope>NUCLEOTIDE SEQUENCE [LARGE SCALE GENOMIC DNA]</scope>
    <source>
        <strain evidence="4 5">DSM 108506</strain>
    </source>
</reference>
<keyword evidence="1" id="KW-0732">Signal</keyword>
<feature type="signal peptide" evidence="1">
    <location>
        <begin position="1"/>
        <end position="23"/>
    </location>
</feature>
<organism evidence="4 5">
    <name type="scientific">Antrodiella citrinella</name>
    <dbReference type="NCBI Taxonomy" id="2447956"/>
    <lineage>
        <taxon>Eukaryota</taxon>
        <taxon>Fungi</taxon>
        <taxon>Dikarya</taxon>
        <taxon>Basidiomycota</taxon>
        <taxon>Agaricomycotina</taxon>
        <taxon>Agaricomycetes</taxon>
        <taxon>Polyporales</taxon>
        <taxon>Steccherinaceae</taxon>
        <taxon>Antrodiella</taxon>
    </lineage>
</organism>
<dbReference type="InterPro" id="IPR036928">
    <property type="entry name" value="AS_sf"/>
</dbReference>
<dbReference type="EMBL" id="SGPM01000035">
    <property type="protein sequence ID" value="THH31880.1"/>
    <property type="molecule type" value="Genomic_DNA"/>
</dbReference>
<proteinExistence type="predicted"/>
<dbReference type="PANTHER" id="PTHR46310:SF7">
    <property type="entry name" value="AMIDASE 1"/>
    <property type="match status" value="1"/>
</dbReference>
<feature type="domain" description="Amidase" evidence="2">
    <location>
        <begin position="186"/>
        <end position="337"/>
    </location>
</feature>
<feature type="chain" id="PRO_5020440114" evidence="1">
    <location>
        <begin position="24"/>
        <end position="601"/>
    </location>
</feature>
<dbReference type="Pfam" id="PF26053">
    <property type="entry name" value="DUF8016"/>
    <property type="match status" value="1"/>
</dbReference>
<dbReference type="InterPro" id="IPR058329">
    <property type="entry name" value="Arp1_N"/>
</dbReference>
<dbReference type="SUPFAM" id="SSF75304">
    <property type="entry name" value="Amidase signature (AS) enzymes"/>
    <property type="match status" value="1"/>
</dbReference>
<feature type="domain" description="Scytalone dehydratase-like protein Arp1 N-terminal" evidence="3">
    <location>
        <begin position="66"/>
        <end position="178"/>
    </location>
</feature>
<dbReference type="PANTHER" id="PTHR46310">
    <property type="entry name" value="AMIDASE 1"/>
    <property type="match status" value="1"/>
</dbReference>
<dbReference type="Pfam" id="PF01425">
    <property type="entry name" value="Amidase"/>
    <property type="match status" value="1"/>
</dbReference>
<comment type="caution">
    <text evidence="4">The sequence shown here is derived from an EMBL/GenBank/DDBJ whole genome shotgun (WGS) entry which is preliminary data.</text>
</comment>
<gene>
    <name evidence="4" type="ORF">EUX98_g2299</name>
</gene>
<keyword evidence="5" id="KW-1185">Reference proteome</keyword>
<dbReference type="OrthoDB" id="5423360at2759"/>
<evidence type="ECO:0000259" key="2">
    <source>
        <dbReference type="Pfam" id="PF01425"/>
    </source>
</evidence>
<evidence type="ECO:0000259" key="3">
    <source>
        <dbReference type="Pfam" id="PF26053"/>
    </source>
</evidence>
<evidence type="ECO:0000313" key="5">
    <source>
        <dbReference type="Proteomes" id="UP000308730"/>
    </source>
</evidence>
<evidence type="ECO:0000313" key="4">
    <source>
        <dbReference type="EMBL" id="THH31880.1"/>
    </source>
</evidence>
<evidence type="ECO:0000256" key="1">
    <source>
        <dbReference type="SAM" id="SignalP"/>
    </source>
</evidence>
<dbReference type="Proteomes" id="UP000308730">
    <property type="component" value="Unassembled WGS sequence"/>
</dbReference>
<dbReference type="AlphaFoldDB" id="A0A4S4N7K3"/>
<protein>
    <submittedName>
        <fullName evidence="4">Uncharacterized protein</fullName>
    </submittedName>
</protein>
<dbReference type="Gene3D" id="3.90.1300.10">
    <property type="entry name" value="Amidase signature (AS) domain"/>
    <property type="match status" value="1"/>
</dbReference>
<accession>A0A4S4N7K3</accession>